<feature type="site" description="Important for catalytic activity" evidence="2">
    <location>
        <position position="140"/>
    </location>
</feature>
<dbReference type="RefSeq" id="WP_235867037.1">
    <property type="nucleotide sequence ID" value="NZ_PPCN01000001.1"/>
</dbReference>
<dbReference type="InterPro" id="IPR036291">
    <property type="entry name" value="NAD(P)-bd_dom_sf"/>
</dbReference>
<dbReference type="AlphaFoldDB" id="A0A2S3V1Q9"/>
<dbReference type="Gene3D" id="3.40.50.720">
    <property type="entry name" value="NAD(P)-binding Rossmann-like Domain"/>
    <property type="match status" value="1"/>
</dbReference>
<dbReference type="SUPFAM" id="SSF51735">
    <property type="entry name" value="NAD(P)-binding Rossmann-fold domains"/>
    <property type="match status" value="1"/>
</dbReference>
<keyword evidence="6" id="KW-1185">Reference proteome</keyword>
<proteinExistence type="predicted"/>
<dbReference type="Pfam" id="PF00725">
    <property type="entry name" value="3HCDH"/>
    <property type="match status" value="1"/>
</dbReference>
<dbReference type="InterPro" id="IPR008927">
    <property type="entry name" value="6-PGluconate_DH-like_C_sf"/>
</dbReference>
<dbReference type="GO" id="GO:0006631">
    <property type="term" value="P:fatty acid metabolic process"/>
    <property type="evidence" value="ECO:0007669"/>
    <property type="project" value="InterPro"/>
</dbReference>
<dbReference type="PROSITE" id="PS51257">
    <property type="entry name" value="PROKAR_LIPOPROTEIN"/>
    <property type="match status" value="1"/>
</dbReference>
<dbReference type="Pfam" id="PF02737">
    <property type="entry name" value="3HCDH_N"/>
    <property type="match status" value="1"/>
</dbReference>
<evidence type="ECO:0000256" key="1">
    <source>
        <dbReference type="ARBA" id="ARBA00023002"/>
    </source>
</evidence>
<evidence type="ECO:0000313" key="5">
    <source>
        <dbReference type="EMBL" id="POF33896.1"/>
    </source>
</evidence>
<organism evidence="5 6">
    <name type="scientific">Roseibium marinum</name>
    <dbReference type="NCBI Taxonomy" id="281252"/>
    <lineage>
        <taxon>Bacteria</taxon>
        <taxon>Pseudomonadati</taxon>
        <taxon>Pseudomonadota</taxon>
        <taxon>Alphaproteobacteria</taxon>
        <taxon>Hyphomicrobiales</taxon>
        <taxon>Stappiaceae</taxon>
        <taxon>Roseibium</taxon>
    </lineage>
</organism>
<keyword evidence="1" id="KW-0560">Oxidoreductase</keyword>
<evidence type="ECO:0000313" key="6">
    <source>
        <dbReference type="Proteomes" id="UP000236959"/>
    </source>
</evidence>
<dbReference type="InterPro" id="IPR013328">
    <property type="entry name" value="6PGD_dom2"/>
</dbReference>
<gene>
    <name evidence="5" type="ORF">CLV41_101345</name>
</gene>
<dbReference type="PIRSF" id="PIRSF000105">
    <property type="entry name" value="HCDH"/>
    <property type="match status" value="1"/>
</dbReference>
<sequence>MEIQRVAVIGAGTMGHALALVHALGGCRVNLFDSNPDVLNGAPAMIRAACATLREAEAITAGQEHDALGRIAPAGTLAEAVRDADLIVEAVVEKAGIKRGVFAEIDRFAPAMAILASNTSYLDIFPLIPEARQARAAIAHWYTPPYIVDLVDLAPGPHTDEEIIPALKALYEGFGKAPQVFKHLVPGYIANRLQAALNLECLRMIDEFGVSAQDIDFSIRHGLTERLAVLGHMRKMDYTGLEMVRNGIAGGTYQPPRNTGESPVLDRLIEAGRGGVRSGAGFYDYGGASAEELFQERDLRLLRLKTQLQALMGEEQ</sequence>
<evidence type="ECO:0000259" key="4">
    <source>
        <dbReference type="Pfam" id="PF02737"/>
    </source>
</evidence>
<feature type="domain" description="3-hydroxyacyl-CoA dehydrogenase NAD binding" evidence="4">
    <location>
        <begin position="6"/>
        <end position="181"/>
    </location>
</feature>
<dbReference type="SUPFAM" id="SSF48179">
    <property type="entry name" value="6-phosphogluconate dehydrogenase C-terminal domain-like"/>
    <property type="match status" value="1"/>
</dbReference>
<dbReference type="GO" id="GO:0070403">
    <property type="term" value="F:NAD+ binding"/>
    <property type="evidence" value="ECO:0007669"/>
    <property type="project" value="InterPro"/>
</dbReference>
<dbReference type="InterPro" id="IPR006108">
    <property type="entry name" value="3HC_DH_C"/>
</dbReference>
<evidence type="ECO:0000259" key="3">
    <source>
        <dbReference type="Pfam" id="PF00725"/>
    </source>
</evidence>
<dbReference type="EMBL" id="PPCN01000001">
    <property type="protein sequence ID" value="POF33896.1"/>
    <property type="molecule type" value="Genomic_DNA"/>
</dbReference>
<protein>
    <submittedName>
        <fullName evidence="5">3-hydroxybutyryl-CoA dehydrogenase</fullName>
    </submittedName>
</protein>
<dbReference type="Proteomes" id="UP000236959">
    <property type="component" value="Unassembled WGS sequence"/>
</dbReference>
<evidence type="ECO:0000256" key="2">
    <source>
        <dbReference type="PIRSR" id="PIRSR000105-1"/>
    </source>
</evidence>
<reference evidence="5 6" key="1">
    <citation type="submission" date="2018-01" db="EMBL/GenBank/DDBJ databases">
        <title>Genomic Encyclopedia of Archaeal and Bacterial Type Strains, Phase II (KMG-II): from individual species to whole genera.</title>
        <authorList>
            <person name="Goeker M."/>
        </authorList>
    </citation>
    <scope>NUCLEOTIDE SEQUENCE [LARGE SCALE GENOMIC DNA]</scope>
    <source>
        <strain evidence="5 6">DSM 17023</strain>
    </source>
</reference>
<dbReference type="InterPro" id="IPR022694">
    <property type="entry name" value="3-OHacyl-CoA_DH"/>
</dbReference>
<dbReference type="PANTHER" id="PTHR48075">
    <property type="entry name" value="3-HYDROXYACYL-COA DEHYDROGENASE FAMILY PROTEIN"/>
    <property type="match status" value="1"/>
</dbReference>
<name>A0A2S3V1Q9_9HYPH</name>
<dbReference type="PANTHER" id="PTHR48075:SF5">
    <property type="entry name" value="3-HYDROXYBUTYRYL-COA DEHYDROGENASE"/>
    <property type="match status" value="1"/>
</dbReference>
<dbReference type="Gene3D" id="1.10.1040.10">
    <property type="entry name" value="N-(1-d-carboxylethyl)-l-norvaline Dehydrogenase, domain 2"/>
    <property type="match status" value="1"/>
</dbReference>
<comment type="caution">
    <text evidence="5">The sequence shown here is derived from an EMBL/GenBank/DDBJ whole genome shotgun (WGS) entry which is preliminary data.</text>
</comment>
<dbReference type="InterPro" id="IPR006176">
    <property type="entry name" value="3-OHacyl-CoA_DH_NAD-bd"/>
</dbReference>
<feature type="domain" description="3-hydroxyacyl-CoA dehydrogenase C-terminal" evidence="3">
    <location>
        <begin position="187"/>
        <end position="285"/>
    </location>
</feature>
<dbReference type="GO" id="GO:0016616">
    <property type="term" value="F:oxidoreductase activity, acting on the CH-OH group of donors, NAD or NADP as acceptor"/>
    <property type="evidence" value="ECO:0007669"/>
    <property type="project" value="InterPro"/>
</dbReference>
<accession>A0A2S3V1Q9</accession>